<dbReference type="Proteomes" id="UP000313359">
    <property type="component" value="Unassembled WGS sequence"/>
</dbReference>
<sequence length="408" mass="45804">MEQQQEGGSLGISAVSNMSTPDSMIPFPTELIETIIDLVDDEQTLQATSLVCKSWVARSRFNLFRVVELCLPTHLDRFSSLLASSPHIAPHIKEIAISENSLLALLRPTMAIVARLPHSLLRHPHVKPRRLSVHHQLWLPTRYHPEYLAGLSQLSSISSLDLYDVTFATVADFSIILRALRCLRSLSAIHLDAQRQLPPEELAAIGTDLPLLTHLRVMSQYPTSVIDWLLRYSRFPALYDAEVSYEISGIDPSQGLGTFWTATGSTMENLSLTISKRASGSSLPDQAIEELFDMSQCKALRALRVDCRHEREVTPDWAWLVWSLSHLPRPSALHTVTFAFQHSSHALATLHQFTADLDRVLAESPSLAFLHHVAFEFDYRNPSEIDQDEAALLAKFPALQERAVLRIE</sequence>
<protein>
    <recommendedName>
        <fullName evidence="3">F-box domain-containing protein</fullName>
    </recommendedName>
</protein>
<gene>
    <name evidence="1" type="ORF">L227DRAFT_539977</name>
</gene>
<evidence type="ECO:0008006" key="3">
    <source>
        <dbReference type="Google" id="ProtNLM"/>
    </source>
</evidence>
<proteinExistence type="predicted"/>
<keyword evidence="2" id="KW-1185">Reference proteome</keyword>
<dbReference type="OrthoDB" id="2736594at2759"/>
<dbReference type="SUPFAM" id="SSF52047">
    <property type="entry name" value="RNI-like"/>
    <property type="match status" value="1"/>
</dbReference>
<accession>A0A5C2SN75</accession>
<reference evidence="1" key="1">
    <citation type="journal article" date="2018" name="Genome Biol. Evol.">
        <title>Genomics and development of Lentinus tigrinus, a white-rot wood-decaying mushroom with dimorphic fruiting bodies.</title>
        <authorList>
            <person name="Wu B."/>
            <person name="Xu Z."/>
            <person name="Knudson A."/>
            <person name="Carlson A."/>
            <person name="Chen N."/>
            <person name="Kovaka S."/>
            <person name="LaButti K."/>
            <person name="Lipzen A."/>
            <person name="Pennachio C."/>
            <person name="Riley R."/>
            <person name="Schakwitz W."/>
            <person name="Umezawa K."/>
            <person name="Ohm R.A."/>
            <person name="Grigoriev I.V."/>
            <person name="Nagy L.G."/>
            <person name="Gibbons J."/>
            <person name="Hibbett D."/>
        </authorList>
    </citation>
    <scope>NUCLEOTIDE SEQUENCE [LARGE SCALE GENOMIC DNA]</scope>
    <source>
        <strain evidence="1">ALCF2SS1-6</strain>
    </source>
</reference>
<dbReference type="AlphaFoldDB" id="A0A5C2SN75"/>
<evidence type="ECO:0000313" key="2">
    <source>
        <dbReference type="Proteomes" id="UP000313359"/>
    </source>
</evidence>
<dbReference type="EMBL" id="ML122252">
    <property type="protein sequence ID" value="RPD65253.1"/>
    <property type="molecule type" value="Genomic_DNA"/>
</dbReference>
<dbReference type="Gene3D" id="1.20.1280.50">
    <property type="match status" value="1"/>
</dbReference>
<evidence type="ECO:0000313" key="1">
    <source>
        <dbReference type="EMBL" id="RPD65253.1"/>
    </source>
</evidence>
<organism evidence="1 2">
    <name type="scientific">Lentinus tigrinus ALCF2SS1-6</name>
    <dbReference type="NCBI Taxonomy" id="1328759"/>
    <lineage>
        <taxon>Eukaryota</taxon>
        <taxon>Fungi</taxon>
        <taxon>Dikarya</taxon>
        <taxon>Basidiomycota</taxon>
        <taxon>Agaricomycotina</taxon>
        <taxon>Agaricomycetes</taxon>
        <taxon>Polyporales</taxon>
        <taxon>Polyporaceae</taxon>
        <taxon>Lentinus</taxon>
    </lineage>
</organism>
<name>A0A5C2SN75_9APHY</name>